<dbReference type="CDD" id="cd00090">
    <property type="entry name" value="HTH_ARSR"/>
    <property type="match status" value="1"/>
</dbReference>
<proteinExistence type="predicted"/>
<dbReference type="SUPFAM" id="SSF46785">
    <property type="entry name" value="Winged helix' DNA-binding domain"/>
    <property type="match status" value="1"/>
</dbReference>
<reference evidence="2 3" key="1">
    <citation type="journal article" date="2019" name="ISME J.">
        <title>Isolation and characterization of a thermophilic sulfur- and iron-reducing thaumarchaeote from a terrestrial acidic hot spring.</title>
        <authorList>
            <person name="Kato S."/>
            <person name="Itoh T."/>
            <person name="Yuki M."/>
            <person name="Nagamori M."/>
            <person name="Ohnishi M."/>
            <person name="Uematsu K."/>
            <person name="Suzuki K."/>
            <person name="Takashina T."/>
            <person name="Ohkuma M."/>
        </authorList>
    </citation>
    <scope>NUCLEOTIDE SEQUENCE [LARGE SCALE GENOMIC DNA]</scope>
    <source>
        <strain evidence="2 3">NAS-02</strain>
    </source>
</reference>
<dbReference type="EMBL" id="AP018732">
    <property type="protein sequence ID" value="BBE42109.1"/>
    <property type="molecule type" value="Genomic_DNA"/>
</dbReference>
<gene>
    <name evidence="2" type="ORF">NAS2_0720</name>
</gene>
<dbReference type="InterPro" id="IPR011991">
    <property type="entry name" value="ArsR-like_HTH"/>
</dbReference>
<dbReference type="PANTHER" id="PTHR38600">
    <property type="entry name" value="TRANSCRIPTIONAL REGULATORY PROTEIN"/>
    <property type="match status" value="1"/>
</dbReference>
<dbReference type="Proteomes" id="UP000509448">
    <property type="component" value="Chromosome"/>
</dbReference>
<dbReference type="KEGG" id="ccai:NAS2_0720"/>
<dbReference type="Gene3D" id="1.10.10.10">
    <property type="entry name" value="Winged helix-like DNA-binding domain superfamily/Winged helix DNA-binding domain"/>
    <property type="match status" value="1"/>
</dbReference>
<name>A0A4P2VC35_9ARCH</name>
<dbReference type="InterPro" id="IPR036388">
    <property type="entry name" value="WH-like_DNA-bd_sf"/>
</dbReference>
<dbReference type="PANTHER" id="PTHR38600:SF1">
    <property type="entry name" value="TRANSCRIPTIONAL REGULATORY PROTEIN"/>
    <property type="match status" value="1"/>
</dbReference>
<feature type="domain" description="HTH arsR-type" evidence="1">
    <location>
        <begin position="1"/>
        <end position="77"/>
    </location>
</feature>
<dbReference type="InterPro" id="IPR001845">
    <property type="entry name" value="HTH_ArsR_DNA-bd_dom"/>
</dbReference>
<sequence length="77" mass="8986">MRARIVASLRDLPQNANQLAQNLGVNYRTITHHLRILEESGIVKSEGPRYGKIYFLTDLFQMNDDLFEEIVGRVKRR</sequence>
<accession>A0A4P2VC35</accession>
<dbReference type="PROSITE" id="PS50987">
    <property type="entry name" value="HTH_ARSR_2"/>
    <property type="match status" value="1"/>
</dbReference>
<dbReference type="InterPro" id="IPR036390">
    <property type="entry name" value="WH_DNA-bd_sf"/>
</dbReference>
<evidence type="ECO:0000259" key="1">
    <source>
        <dbReference type="PROSITE" id="PS50987"/>
    </source>
</evidence>
<organism evidence="2 3">
    <name type="scientific">Conexivisphaera calida</name>
    <dbReference type="NCBI Taxonomy" id="1874277"/>
    <lineage>
        <taxon>Archaea</taxon>
        <taxon>Nitrososphaerota</taxon>
        <taxon>Conexivisphaeria</taxon>
        <taxon>Conexivisphaerales</taxon>
        <taxon>Conexivisphaeraceae</taxon>
        <taxon>Conexivisphaera</taxon>
    </lineage>
</organism>
<dbReference type="GO" id="GO:0003700">
    <property type="term" value="F:DNA-binding transcription factor activity"/>
    <property type="evidence" value="ECO:0007669"/>
    <property type="project" value="InterPro"/>
</dbReference>
<evidence type="ECO:0000313" key="3">
    <source>
        <dbReference type="Proteomes" id="UP000509448"/>
    </source>
</evidence>
<dbReference type="Pfam" id="PF01022">
    <property type="entry name" value="HTH_5"/>
    <property type="match status" value="1"/>
</dbReference>
<keyword evidence="3" id="KW-1185">Reference proteome</keyword>
<evidence type="ECO:0000313" key="2">
    <source>
        <dbReference type="EMBL" id="BBE42109.1"/>
    </source>
</evidence>
<protein>
    <submittedName>
        <fullName evidence="2">Transcriptional regulator, ArsR family</fullName>
    </submittedName>
</protein>
<dbReference type="AlphaFoldDB" id="A0A4P2VC35"/>